<dbReference type="PANTHER" id="PTHR34846">
    <property type="entry name" value="4-CARBOXYMUCONOLACTONE DECARBOXYLASE FAMILY PROTEIN (AFU_ORTHOLOGUE AFUA_6G11590)"/>
    <property type="match status" value="1"/>
</dbReference>
<dbReference type="InterPro" id="IPR029032">
    <property type="entry name" value="AhpD-like"/>
</dbReference>
<reference evidence="2 3" key="1">
    <citation type="submission" date="2023-03" db="EMBL/GenBank/DDBJ databases">
        <title>Genome sequence of Microbacterium sp. KACC 23027.</title>
        <authorList>
            <person name="Kim S."/>
            <person name="Heo J."/>
            <person name="Kwon S.-W."/>
        </authorList>
    </citation>
    <scope>NUCLEOTIDE SEQUENCE [LARGE SCALE GENOMIC DNA]</scope>
    <source>
        <strain evidence="2 3">KACC 23027</strain>
    </source>
</reference>
<feature type="domain" description="Carboxymuconolactone decarboxylase-like" evidence="1">
    <location>
        <begin position="30"/>
        <end position="108"/>
    </location>
</feature>
<name>A0ABY8C102_9MICO</name>
<dbReference type="RefSeq" id="WP_275278252.1">
    <property type="nucleotide sequence ID" value="NZ_CP119108.1"/>
</dbReference>
<dbReference type="InterPro" id="IPR003779">
    <property type="entry name" value="CMD-like"/>
</dbReference>
<dbReference type="PANTHER" id="PTHR34846:SF7">
    <property type="entry name" value="BLL7811 PROTEIN"/>
    <property type="match status" value="1"/>
</dbReference>
<dbReference type="Proteomes" id="UP001214553">
    <property type="component" value="Chromosome"/>
</dbReference>
<sequence>MTEEIADETVHILTRLDIDTVAPSFSSGLARLDAAATRDLDEAGIPAPLRELVRIRASQLNGCAYCVNMHTKDALAGGDTVARVAAVSVWRESPFFTARERAALALTETITRAADTHVPQSDWNEAAALFDPDELGALVALIVVINAWNAVGVSTRAWTPEA</sequence>
<dbReference type="NCBIfam" id="TIGR00778">
    <property type="entry name" value="ahpD_dom"/>
    <property type="match status" value="1"/>
</dbReference>
<proteinExistence type="predicted"/>
<dbReference type="Pfam" id="PF02627">
    <property type="entry name" value="CMD"/>
    <property type="match status" value="1"/>
</dbReference>
<accession>A0ABY8C102</accession>
<evidence type="ECO:0000259" key="1">
    <source>
        <dbReference type="Pfam" id="PF02627"/>
    </source>
</evidence>
<organism evidence="2 3">
    <name type="scientific">Microbacterium horticulturae</name>
    <dbReference type="NCBI Taxonomy" id="3028316"/>
    <lineage>
        <taxon>Bacteria</taxon>
        <taxon>Bacillati</taxon>
        <taxon>Actinomycetota</taxon>
        <taxon>Actinomycetes</taxon>
        <taxon>Micrococcales</taxon>
        <taxon>Microbacteriaceae</taxon>
        <taxon>Microbacterium</taxon>
    </lineage>
</organism>
<protein>
    <submittedName>
        <fullName evidence="2">Carboxymuconolactone decarboxylase family protein</fullName>
    </submittedName>
</protein>
<evidence type="ECO:0000313" key="3">
    <source>
        <dbReference type="Proteomes" id="UP001214553"/>
    </source>
</evidence>
<dbReference type="SUPFAM" id="SSF69118">
    <property type="entry name" value="AhpD-like"/>
    <property type="match status" value="1"/>
</dbReference>
<dbReference type="EMBL" id="CP119108">
    <property type="protein sequence ID" value="WEG08925.1"/>
    <property type="molecule type" value="Genomic_DNA"/>
</dbReference>
<keyword evidence="3" id="KW-1185">Reference proteome</keyword>
<dbReference type="InterPro" id="IPR004675">
    <property type="entry name" value="AhpD_core"/>
</dbReference>
<evidence type="ECO:0000313" key="2">
    <source>
        <dbReference type="EMBL" id="WEG08925.1"/>
    </source>
</evidence>
<dbReference type="Gene3D" id="1.20.1290.10">
    <property type="entry name" value="AhpD-like"/>
    <property type="match status" value="1"/>
</dbReference>
<gene>
    <name evidence="2" type="ORF">PU630_17050</name>
</gene>